<dbReference type="InterPro" id="IPR023561">
    <property type="entry name" value="Carbonic_anhydrase_a-class"/>
</dbReference>
<dbReference type="PANTHER" id="PTHR18952">
    <property type="entry name" value="CARBONIC ANHYDRASE"/>
    <property type="match status" value="1"/>
</dbReference>
<dbReference type="InterPro" id="IPR001148">
    <property type="entry name" value="CA_dom"/>
</dbReference>
<dbReference type="RefSeq" id="WP_225426387.1">
    <property type="nucleotide sequence ID" value="NZ_JQCE01000005.1"/>
</dbReference>
<dbReference type="PROSITE" id="PS51144">
    <property type="entry name" value="ALPHA_CA_2"/>
    <property type="match status" value="1"/>
</dbReference>
<evidence type="ECO:0000256" key="4">
    <source>
        <dbReference type="ARBA" id="ARBA00022833"/>
    </source>
</evidence>
<feature type="domain" description="Alpha-carbonic anhydrase" evidence="7">
    <location>
        <begin position="13"/>
        <end position="225"/>
    </location>
</feature>
<evidence type="ECO:0000256" key="6">
    <source>
        <dbReference type="ARBA" id="ARBA00048348"/>
    </source>
</evidence>
<evidence type="ECO:0000313" key="8">
    <source>
        <dbReference type="EMBL" id="KRO18155.1"/>
    </source>
</evidence>
<dbReference type="AlphaFoldDB" id="A0A0R2N0Z2"/>
<evidence type="ECO:0000256" key="5">
    <source>
        <dbReference type="ARBA" id="ARBA00023239"/>
    </source>
</evidence>
<gene>
    <name evidence="8" type="ORF">IV56_GL001283</name>
</gene>
<dbReference type="SMART" id="SM01057">
    <property type="entry name" value="Carb_anhydrase"/>
    <property type="match status" value="1"/>
</dbReference>
<dbReference type="EMBL" id="JQCE01000005">
    <property type="protein sequence ID" value="KRO18155.1"/>
    <property type="molecule type" value="Genomic_DNA"/>
</dbReference>
<dbReference type="GO" id="GO:0008270">
    <property type="term" value="F:zinc ion binding"/>
    <property type="evidence" value="ECO:0007669"/>
    <property type="project" value="InterPro"/>
</dbReference>
<dbReference type="Pfam" id="PF00194">
    <property type="entry name" value="Carb_anhydrase"/>
    <property type="match status" value="1"/>
</dbReference>
<keyword evidence="4" id="KW-0862">Zinc</keyword>
<comment type="catalytic activity">
    <reaction evidence="6">
        <text>hydrogencarbonate + H(+) = CO2 + H2O</text>
        <dbReference type="Rhea" id="RHEA:10748"/>
        <dbReference type="ChEBI" id="CHEBI:15377"/>
        <dbReference type="ChEBI" id="CHEBI:15378"/>
        <dbReference type="ChEBI" id="CHEBI:16526"/>
        <dbReference type="ChEBI" id="CHEBI:17544"/>
        <dbReference type="EC" id="4.2.1.1"/>
    </reaction>
</comment>
<dbReference type="Gene3D" id="3.10.200.10">
    <property type="entry name" value="Alpha carbonic anhydrase"/>
    <property type="match status" value="1"/>
</dbReference>
<dbReference type="PANTHER" id="PTHR18952:SF265">
    <property type="entry name" value="CARBONIC ANHYDRASE"/>
    <property type="match status" value="1"/>
</dbReference>
<name>A0A0R2N0Z2_9LACO</name>
<comment type="similarity">
    <text evidence="1">Belongs to the alpha-carbonic anhydrase family.</text>
</comment>
<accession>A0A0R2N0Z2</accession>
<dbReference type="SUPFAM" id="SSF51069">
    <property type="entry name" value="Carbonic anhydrase"/>
    <property type="match status" value="1"/>
</dbReference>
<reference evidence="8 9" key="1">
    <citation type="journal article" date="2015" name="Genome Announc.">
        <title>Expanding the biotechnology potential of lactobacilli through comparative genomics of 213 strains and associated genera.</title>
        <authorList>
            <person name="Sun Z."/>
            <person name="Harris H.M."/>
            <person name="McCann A."/>
            <person name="Guo C."/>
            <person name="Argimon S."/>
            <person name="Zhang W."/>
            <person name="Yang X."/>
            <person name="Jeffery I.B."/>
            <person name="Cooney J.C."/>
            <person name="Kagawa T.F."/>
            <person name="Liu W."/>
            <person name="Song Y."/>
            <person name="Salvetti E."/>
            <person name="Wrobel A."/>
            <person name="Rasinkangas P."/>
            <person name="Parkhill J."/>
            <person name="Rea M.C."/>
            <person name="O'Sullivan O."/>
            <person name="Ritari J."/>
            <person name="Douillard F.P."/>
            <person name="Paul Ross R."/>
            <person name="Yang R."/>
            <person name="Briner A.E."/>
            <person name="Felis G.E."/>
            <person name="de Vos W.M."/>
            <person name="Barrangou R."/>
            <person name="Klaenhammer T.R."/>
            <person name="Caufield P.W."/>
            <person name="Cui Y."/>
            <person name="Zhang H."/>
            <person name="O'Toole P.W."/>
        </authorList>
    </citation>
    <scope>NUCLEOTIDE SEQUENCE [LARGE SCALE GENOMIC DNA]</scope>
    <source>
        <strain evidence="8 9">DSM 24301</strain>
    </source>
</reference>
<keyword evidence="5" id="KW-0456">Lyase</keyword>
<organism evidence="8 9">
    <name type="scientific">Lacticaseibacillus saniviri JCM 17471 = DSM 24301</name>
    <dbReference type="NCBI Taxonomy" id="1293598"/>
    <lineage>
        <taxon>Bacteria</taxon>
        <taxon>Bacillati</taxon>
        <taxon>Bacillota</taxon>
        <taxon>Bacilli</taxon>
        <taxon>Lactobacillales</taxon>
        <taxon>Lactobacillaceae</taxon>
        <taxon>Lacticaseibacillus</taxon>
    </lineage>
</organism>
<dbReference type="CDD" id="cd03124">
    <property type="entry name" value="alpha_CA_prokaryotic_like"/>
    <property type="match status" value="1"/>
</dbReference>
<dbReference type="InterPro" id="IPR036398">
    <property type="entry name" value="CA_dom_sf"/>
</dbReference>
<evidence type="ECO:0000256" key="3">
    <source>
        <dbReference type="ARBA" id="ARBA00022723"/>
    </source>
</evidence>
<dbReference type="STRING" id="1293598.IV56_GL001283"/>
<sequence length="225" mass="25483">MKTIDTLEGLAMPELDYQHQNIWPNDFGQQQSPIALTDAIPADAIELAITQPWRINQEIDDATCIRLNGIGQTIIDAQPFQFQQAHFHAPAEHFVNSDVVAELHLVHQSAVGGLAVIGLPIYLGKANATFQSVLNHFERRHTTAIELELTTLLPSHGYLYHYIGSLTTPPLTEGVQWYLIDDKKLTVSPQQLAAYQASFVPNNREIQVRNHRRLLYQAFQIKERR</sequence>
<evidence type="ECO:0000259" key="7">
    <source>
        <dbReference type="PROSITE" id="PS51144"/>
    </source>
</evidence>
<evidence type="ECO:0000256" key="2">
    <source>
        <dbReference type="ARBA" id="ARBA00012925"/>
    </source>
</evidence>
<evidence type="ECO:0000256" key="1">
    <source>
        <dbReference type="ARBA" id="ARBA00010718"/>
    </source>
</evidence>
<dbReference type="GO" id="GO:0004089">
    <property type="term" value="F:carbonate dehydratase activity"/>
    <property type="evidence" value="ECO:0007669"/>
    <property type="project" value="UniProtKB-EC"/>
</dbReference>
<dbReference type="EC" id="4.2.1.1" evidence="2"/>
<dbReference type="Proteomes" id="UP000050969">
    <property type="component" value="Unassembled WGS sequence"/>
</dbReference>
<evidence type="ECO:0000313" key="9">
    <source>
        <dbReference type="Proteomes" id="UP000050969"/>
    </source>
</evidence>
<dbReference type="InterPro" id="IPR041891">
    <property type="entry name" value="Alpha_CA_prokaryot-like"/>
</dbReference>
<dbReference type="PATRIC" id="fig|1293598.4.peg.1347"/>
<comment type="caution">
    <text evidence="8">The sequence shown here is derived from an EMBL/GenBank/DDBJ whole genome shotgun (WGS) entry which is preliminary data.</text>
</comment>
<proteinExistence type="inferred from homology"/>
<keyword evidence="3" id="KW-0479">Metal-binding</keyword>
<keyword evidence="9" id="KW-1185">Reference proteome</keyword>
<protein>
    <recommendedName>
        <fullName evidence="2">carbonic anhydrase</fullName>
        <ecNumber evidence="2">4.2.1.1</ecNumber>
    </recommendedName>
</protein>